<gene>
    <name evidence="1" type="ORF">SAMN02927928_0072</name>
</gene>
<organism evidence="1 2">
    <name type="scientific">Asticcacaulis taihuensis</name>
    <dbReference type="NCBI Taxonomy" id="260084"/>
    <lineage>
        <taxon>Bacteria</taxon>
        <taxon>Pseudomonadati</taxon>
        <taxon>Pseudomonadota</taxon>
        <taxon>Alphaproteobacteria</taxon>
        <taxon>Caulobacterales</taxon>
        <taxon>Caulobacteraceae</taxon>
        <taxon>Asticcacaulis</taxon>
    </lineage>
</organism>
<dbReference type="GO" id="GO:0004497">
    <property type="term" value="F:monooxygenase activity"/>
    <property type="evidence" value="ECO:0007669"/>
    <property type="project" value="InterPro"/>
</dbReference>
<dbReference type="STRING" id="260084.SAMN02927928_0072"/>
<name>A0A1G4TQ52_9CAUL</name>
<dbReference type="AlphaFoldDB" id="A0A1G4TQ52"/>
<dbReference type="SUPFAM" id="SSF51905">
    <property type="entry name" value="FAD/NAD(P)-binding domain"/>
    <property type="match status" value="1"/>
</dbReference>
<dbReference type="Gene3D" id="3.50.50.60">
    <property type="entry name" value="FAD/NAD(P)-binding domain"/>
    <property type="match status" value="1"/>
</dbReference>
<accession>A0A1G4TQ52</accession>
<dbReference type="OrthoDB" id="7580761at2"/>
<dbReference type="InterPro" id="IPR050816">
    <property type="entry name" value="Flavin-dep_Halogenase_NPB"/>
</dbReference>
<dbReference type="PANTHER" id="PTHR43747">
    <property type="entry name" value="FAD-BINDING PROTEIN"/>
    <property type="match status" value="1"/>
</dbReference>
<dbReference type="PANTHER" id="PTHR43747:SF4">
    <property type="entry name" value="FLAVIN-DEPENDENT TRYPTOPHAN HALOGENASE"/>
    <property type="match status" value="1"/>
</dbReference>
<dbReference type="RefSeq" id="WP_090650797.1">
    <property type="nucleotide sequence ID" value="NZ_CBCRYE010000009.1"/>
</dbReference>
<dbReference type="EMBL" id="FMTS01000011">
    <property type="protein sequence ID" value="SCW83516.1"/>
    <property type="molecule type" value="Genomic_DNA"/>
</dbReference>
<keyword evidence="2" id="KW-1185">Reference proteome</keyword>
<dbReference type="InterPro" id="IPR006905">
    <property type="entry name" value="Flavin_halogenase"/>
</dbReference>
<sequence length="489" mass="54661">MALHKSDDNVKKIVVCGNGLAAQMTVCALARQLPDQIQLTWLRIAGSEQSDIFYGNTAPPATYEFNLNLGISEPELLSGSEASFSFGTRYQNWGGAAWTQCFQQPLPIIDGVLFHHYLSQQNIFELEPFLVSAVAAQKGAFAHPPEDRRHALSRAEYGYHIDPLDWGRFFERMVPRDRVDIAAGEIADIVVHDGDIETVRLSDGRELVADLYVDGSGAGAVFLSSLGVVFKAERRLAAHMQYRPLSGAEGVVRTLTGCDFGWVSDTPLQSHVATLTVFDPQMPGQAALIAVPEGAAVAEVPIGRHPIAWAGNCVAIGQAAGVVEPLTAAPVVLLIRDVDRLLSLLPNTRDMRVESREFNRQYDEDYRNAGLFHRAFYEGHAFPDTSYWRAARAQPIDERLSAKLAQFESRGLHVAYDLEPFTQEDWLILSYGMGRRPGRYDRIADRADRDRVRQFLSGMRQDIERCVSAMPNHTDYMQNFMRYLRQQET</sequence>
<proteinExistence type="predicted"/>
<dbReference type="Pfam" id="PF04820">
    <property type="entry name" value="Trp_halogenase"/>
    <property type="match status" value="1"/>
</dbReference>
<dbReference type="Proteomes" id="UP000199150">
    <property type="component" value="Unassembled WGS sequence"/>
</dbReference>
<protein>
    <submittedName>
        <fullName evidence="1">Tryptophan halogenase</fullName>
    </submittedName>
</protein>
<evidence type="ECO:0000313" key="2">
    <source>
        <dbReference type="Proteomes" id="UP000199150"/>
    </source>
</evidence>
<reference evidence="2" key="1">
    <citation type="submission" date="2016-10" db="EMBL/GenBank/DDBJ databases">
        <authorList>
            <person name="Varghese N."/>
            <person name="Submissions S."/>
        </authorList>
    </citation>
    <scope>NUCLEOTIDE SEQUENCE [LARGE SCALE GENOMIC DNA]</scope>
    <source>
        <strain evidence="2">CGMCC 1.3431</strain>
    </source>
</reference>
<dbReference type="InterPro" id="IPR036188">
    <property type="entry name" value="FAD/NAD-bd_sf"/>
</dbReference>
<evidence type="ECO:0000313" key="1">
    <source>
        <dbReference type="EMBL" id="SCW83516.1"/>
    </source>
</evidence>